<dbReference type="GO" id="GO:0016491">
    <property type="term" value="F:oxidoreductase activity"/>
    <property type="evidence" value="ECO:0007669"/>
    <property type="project" value="UniProtKB-KW"/>
</dbReference>
<dbReference type="InterPro" id="IPR036188">
    <property type="entry name" value="FAD/NAD-bd_sf"/>
</dbReference>
<accession>A0A7C6EBV3</accession>
<sequence>MLQTEIAVVGGGPAGLCAAITAAKLGAEVTIIDDNPQLGGQLIKQTHKFFGSKSLYCGTRGIDIAQILTKELDKLPIKKLLNASVIGYYENNRLAIYQTDRLLKLKAQKIIFATGAGENTVAFPNNDLPGVYGAGAVQTLMNVYGVRPGKRALMVGSGNIGLIVSYQMMQAGIDVVAVIEILPKISGYNVHAAKLARLGIPILTSHTIKEAIGKDWVTGAVIVQVDKKFKPIPKTEKRLKVDIISLAVGLSPTSELLWQAGCKMVYIPELGGYVAYHNEDMVTSKPDIFVCGDLSGIEEASTAMLEGEIAGATAFETLKGFTQDSKQIKEQAKATLAMIRQGQFGEKAKLGKQKLLAYSATSNLTKTQ</sequence>
<feature type="domain" description="FAD/NAD(P)-binding" evidence="2">
    <location>
        <begin position="5"/>
        <end position="307"/>
    </location>
</feature>
<gene>
    <name evidence="3" type="ORF">ENW73_09355</name>
</gene>
<organism evidence="3">
    <name type="scientific">candidate division WOR-3 bacterium</name>
    <dbReference type="NCBI Taxonomy" id="2052148"/>
    <lineage>
        <taxon>Bacteria</taxon>
        <taxon>Bacteria division WOR-3</taxon>
    </lineage>
</organism>
<dbReference type="Pfam" id="PF07992">
    <property type="entry name" value="Pyr_redox_2"/>
    <property type="match status" value="1"/>
</dbReference>
<dbReference type="InterPro" id="IPR051691">
    <property type="entry name" value="Metab_Enz_Cyan_OpOx_G3PDH"/>
</dbReference>
<evidence type="ECO:0000256" key="1">
    <source>
        <dbReference type="ARBA" id="ARBA00023002"/>
    </source>
</evidence>
<dbReference type="AlphaFoldDB" id="A0A7C6EBV3"/>
<dbReference type="Gene3D" id="3.50.50.60">
    <property type="entry name" value="FAD/NAD(P)-binding domain"/>
    <property type="match status" value="2"/>
</dbReference>
<dbReference type="EMBL" id="DTLI01000223">
    <property type="protein sequence ID" value="HHS53037.1"/>
    <property type="molecule type" value="Genomic_DNA"/>
</dbReference>
<proteinExistence type="predicted"/>
<dbReference type="SUPFAM" id="SSF51905">
    <property type="entry name" value="FAD/NAD(P)-binding domain"/>
    <property type="match status" value="1"/>
</dbReference>
<comment type="caution">
    <text evidence="3">The sequence shown here is derived from an EMBL/GenBank/DDBJ whole genome shotgun (WGS) entry which is preliminary data.</text>
</comment>
<dbReference type="PANTHER" id="PTHR42949">
    <property type="entry name" value="ANAEROBIC GLYCEROL-3-PHOSPHATE DEHYDROGENASE SUBUNIT B"/>
    <property type="match status" value="1"/>
</dbReference>
<dbReference type="PANTHER" id="PTHR42949:SF3">
    <property type="entry name" value="ANAEROBIC GLYCEROL-3-PHOSPHATE DEHYDROGENASE SUBUNIT B"/>
    <property type="match status" value="1"/>
</dbReference>
<name>A0A7C6EBV3_UNCW3</name>
<keyword evidence="1" id="KW-0560">Oxidoreductase</keyword>
<dbReference type="PRINTS" id="PR00368">
    <property type="entry name" value="FADPNR"/>
</dbReference>
<dbReference type="InterPro" id="IPR023753">
    <property type="entry name" value="FAD/NAD-binding_dom"/>
</dbReference>
<protein>
    <submittedName>
        <fullName evidence="3">FAD-dependent oxidoreductase</fullName>
    </submittedName>
</protein>
<reference evidence="3" key="1">
    <citation type="journal article" date="2020" name="mSystems">
        <title>Genome- and Community-Level Interaction Insights into Carbon Utilization and Element Cycling Functions of Hydrothermarchaeota in Hydrothermal Sediment.</title>
        <authorList>
            <person name="Zhou Z."/>
            <person name="Liu Y."/>
            <person name="Xu W."/>
            <person name="Pan J."/>
            <person name="Luo Z.H."/>
            <person name="Li M."/>
        </authorList>
    </citation>
    <scope>NUCLEOTIDE SEQUENCE [LARGE SCALE GENOMIC DNA]</scope>
    <source>
        <strain evidence="3">SpSt-876</strain>
    </source>
</reference>
<dbReference type="PRINTS" id="PR00411">
    <property type="entry name" value="PNDRDTASEI"/>
</dbReference>
<evidence type="ECO:0000313" key="3">
    <source>
        <dbReference type="EMBL" id="HHS53037.1"/>
    </source>
</evidence>
<evidence type="ECO:0000259" key="2">
    <source>
        <dbReference type="Pfam" id="PF07992"/>
    </source>
</evidence>